<dbReference type="OrthoDB" id="415154at2"/>
<feature type="region of interest" description="Disordered" evidence="2">
    <location>
        <begin position="632"/>
        <end position="776"/>
    </location>
</feature>
<feature type="compositionally biased region" description="Basic and acidic residues" evidence="2">
    <location>
        <begin position="361"/>
        <end position="371"/>
    </location>
</feature>
<protein>
    <submittedName>
        <fullName evidence="5">Uncharacterized protein</fullName>
    </submittedName>
</protein>
<feature type="coiled-coil region" evidence="1">
    <location>
        <begin position="546"/>
        <end position="591"/>
    </location>
</feature>
<keyword evidence="1" id="KW-0175">Coiled coil</keyword>
<dbReference type="RefSeq" id="WP_145277583.1">
    <property type="nucleotide sequence ID" value="NZ_CP036426.1"/>
</dbReference>
<dbReference type="Proteomes" id="UP000317835">
    <property type="component" value="Chromosome"/>
</dbReference>
<keyword evidence="3" id="KW-1133">Transmembrane helix</keyword>
<keyword evidence="4" id="KW-0732">Signal</keyword>
<evidence type="ECO:0000313" key="6">
    <source>
        <dbReference type="Proteomes" id="UP000317835"/>
    </source>
</evidence>
<proteinExistence type="predicted"/>
<keyword evidence="6" id="KW-1185">Reference proteome</keyword>
<feature type="compositionally biased region" description="Pro residues" evidence="2">
    <location>
        <begin position="650"/>
        <end position="659"/>
    </location>
</feature>
<dbReference type="AlphaFoldDB" id="A0A518HD57"/>
<evidence type="ECO:0000256" key="3">
    <source>
        <dbReference type="SAM" id="Phobius"/>
    </source>
</evidence>
<keyword evidence="3" id="KW-0472">Membrane</keyword>
<feature type="region of interest" description="Disordered" evidence="2">
    <location>
        <begin position="333"/>
        <end position="376"/>
    </location>
</feature>
<evidence type="ECO:0000313" key="5">
    <source>
        <dbReference type="EMBL" id="QDV38798.1"/>
    </source>
</evidence>
<feature type="transmembrane region" description="Helical" evidence="3">
    <location>
        <begin position="128"/>
        <end position="148"/>
    </location>
</feature>
<organism evidence="5 6">
    <name type="scientific">Tautonia plasticadhaerens</name>
    <dbReference type="NCBI Taxonomy" id="2527974"/>
    <lineage>
        <taxon>Bacteria</taxon>
        <taxon>Pseudomonadati</taxon>
        <taxon>Planctomycetota</taxon>
        <taxon>Planctomycetia</taxon>
        <taxon>Isosphaerales</taxon>
        <taxon>Isosphaeraceae</taxon>
        <taxon>Tautonia</taxon>
    </lineage>
</organism>
<keyword evidence="3" id="KW-0812">Transmembrane</keyword>
<feature type="compositionally biased region" description="Basic and acidic residues" evidence="2">
    <location>
        <begin position="672"/>
        <end position="687"/>
    </location>
</feature>
<feature type="compositionally biased region" description="Low complexity" evidence="2">
    <location>
        <begin position="660"/>
        <end position="671"/>
    </location>
</feature>
<reference evidence="5 6" key="1">
    <citation type="submission" date="2019-02" db="EMBL/GenBank/DDBJ databases">
        <title>Deep-cultivation of Planctomycetes and their phenomic and genomic characterization uncovers novel biology.</title>
        <authorList>
            <person name="Wiegand S."/>
            <person name="Jogler M."/>
            <person name="Boedeker C."/>
            <person name="Pinto D."/>
            <person name="Vollmers J."/>
            <person name="Rivas-Marin E."/>
            <person name="Kohn T."/>
            <person name="Peeters S.H."/>
            <person name="Heuer A."/>
            <person name="Rast P."/>
            <person name="Oberbeckmann S."/>
            <person name="Bunk B."/>
            <person name="Jeske O."/>
            <person name="Meyerdierks A."/>
            <person name="Storesund J.E."/>
            <person name="Kallscheuer N."/>
            <person name="Luecker S."/>
            <person name="Lage O.M."/>
            <person name="Pohl T."/>
            <person name="Merkel B.J."/>
            <person name="Hornburger P."/>
            <person name="Mueller R.-W."/>
            <person name="Bruemmer F."/>
            <person name="Labrenz M."/>
            <person name="Spormann A.M."/>
            <person name="Op den Camp H."/>
            <person name="Overmann J."/>
            <person name="Amann R."/>
            <person name="Jetten M.S.M."/>
            <person name="Mascher T."/>
            <person name="Medema M.H."/>
            <person name="Devos D.P."/>
            <person name="Kaster A.-K."/>
            <person name="Ovreas L."/>
            <person name="Rohde M."/>
            <person name="Galperin M.Y."/>
            <person name="Jogler C."/>
        </authorList>
    </citation>
    <scope>NUCLEOTIDE SEQUENCE [LARGE SCALE GENOMIC DNA]</scope>
    <source>
        <strain evidence="5 6">ElP</strain>
    </source>
</reference>
<evidence type="ECO:0000256" key="2">
    <source>
        <dbReference type="SAM" id="MobiDB-lite"/>
    </source>
</evidence>
<feature type="signal peptide" evidence="4">
    <location>
        <begin position="1"/>
        <end position="18"/>
    </location>
</feature>
<feature type="compositionally biased region" description="Low complexity" evidence="2">
    <location>
        <begin position="719"/>
        <end position="730"/>
    </location>
</feature>
<accession>A0A518HD57</accession>
<feature type="transmembrane region" description="Helical" evidence="3">
    <location>
        <begin position="55"/>
        <end position="76"/>
    </location>
</feature>
<feature type="compositionally biased region" description="Basic and acidic residues" evidence="2">
    <location>
        <begin position="333"/>
        <end position="344"/>
    </location>
</feature>
<gene>
    <name evidence="5" type="ORF">ElP_67550</name>
</gene>
<feature type="transmembrane region" description="Helical" evidence="3">
    <location>
        <begin position="168"/>
        <end position="187"/>
    </location>
</feature>
<dbReference type="KEGG" id="tpla:ElP_67550"/>
<name>A0A518HD57_9BACT</name>
<feature type="compositionally biased region" description="Gly residues" evidence="2">
    <location>
        <begin position="731"/>
        <end position="741"/>
    </location>
</feature>
<evidence type="ECO:0000256" key="1">
    <source>
        <dbReference type="SAM" id="Coils"/>
    </source>
</evidence>
<evidence type="ECO:0000256" key="4">
    <source>
        <dbReference type="SAM" id="SignalP"/>
    </source>
</evidence>
<dbReference type="EMBL" id="CP036426">
    <property type="protein sequence ID" value="QDV38798.1"/>
    <property type="molecule type" value="Genomic_DNA"/>
</dbReference>
<feature type="chain" id="PRO_5021804451" evidence="4">
    <location>
        <begin position="19"/>
        <end position="776"/>
    </location>
</feature>
<sequence length="776" mass="80621" precursor="true">MRTIVLSFTLLAASAMMALPGCSPGRDEVVPPEGGAAASASGGSAFPVVPYLPDASYIVVAILVGLILAVAFQLLLTSLSVAAGISMLGPLDEEDGGKSGGRKRRGNASVLPSAEEVGEEAREITGAFGLWAAITTAISLFAACWLAGELGLIRRQAALDDDVQGPVNALLGALIGLTTWGLFYTLLTTMEGMAITSAVGSLIRTAMAGFKSVASATTSLFEPSAKQQASDMAEGMTKAVADVLQRDGDAQRLKRDLRDYLRELKPRPLDPGAVRRQVAGLLDDLELHAVSAGGDGPVIDVEGVVADLRSRGALGPEAVESVRRGLSEAFDVARAEASDPDKGPAESAIDAAQRLSGKSRRSAEAGRRRLEQYLGRTDLPELDPEGIKRDLTRLFTEPRAGAAALRSRVAMMDRETVRSLLEARSDVSPEQADRILDAVQGVVSSITGLADTGRDELDTRLSRAEGGAEAVRRRAERKLRSYFDSLGQPELDYDGIKDDVALLFHDPQAGAEALKARWQAMDRDALRAVIASSRSDLDEDDAEALLSRLESVRDEALSQADKLKSKARRELKRVRREALEQAEEIRKVAADAAWWAFGTAAVSGAAAIVGGVLGATELSGDDGRVRRVEVAPLSPQAGPDGAGGGVGPGPSVPAPPPEGAGPAPAGAARIPVAERPEGVGRGDRPAGDDPAFDAVTQTVPPVGGEPATGGEVQVEDEPAPTGAAEPPAAGGEQGPSPGGGDRSNQPRPGEQPGSGDEPPGEPRIPVGDEPGEPQLD</sequence>